<feature type="compositionally biased region" description="Basic and acidic residues" evidence="1">
    <location>
        <begin position="123"/>
        <end position="155"/>
    </location>
</feature>
<evidence type="ECO:0000313" key="3">
    <source>
        <dbReference type="WBParaSite" id="ALUE_0001157701-mRNA-1"/>
    </source>
</evidence>
<evidence type="ECO:0000256" key="1">
    <source>
        <dbReference type="SAM" id="MobiDB-lite"/>
    </source>
</evidence>
<feature type="compositionally biased region" description="Low complexity" evidence="1">
    <location>
        <begin position="329"/>
        <end position="342"/>
    </location>
</feature>
<feature type="compositionally biased region" description="Polar residues" evidence="1">
    <location>
        <begin position="529"/>
        <end position="542"/>
    </location>
</feature>
<feature type="region of interest" description="Disordered" evidence="1">
    <location>
        <begin position="177"/>
        <end position="217"/>
    </location>
</feature>
<dbReference type="AlphaFoldDB" id="A0A0M3I4A2"/>
<feature type="region of interest" description="Disordered" evidence="1">
    <location>
        <begin position="121"/>
        <end position="155"/>
    </location>
</feature>
<feature type="compositionally biased region" description="Basic and acidic residues" evidence="1">
    <location>
        <begin position="187"/>
        <end position="200"/>
    </location>
</feature>
<sequence length="678" mass="76668">MFTVKDRAVEDMIFDLITRTWDEILEHLPAITREKYVWRSWIYRGVKKVVLFAAHQDSRLFGKDEEEEYIRRKINKRSELVLVNLRLSAAKVFLYLTFPHMRETHDKLKYRAKLGACSSSRRSRVESEESSHDGDDDSIRRTSHDESHLDGSRSELKQLQDSLTRFFTPRNRRRSRVAQSSFSLEQLEDRSTSADNDDRVNGSLKNESDEEKVSDHADAVSKYKLRHDDDWQLNGIEGKRIFKAEHLRPLCVSVDGGARSEGPSTGPKATHSAYQSWKTNQPGHSPHRRNDVLYDALSPYFSASSEKRRTFSKGEYAQLSGVRRRGRSGDSSSTQEQVSPSSAWSMERARTSPEHSSCESLAQGEPGRHDEELAVDESRVSSISRRLEIGKIRPIPYYAHHIVLFSSVERHNNRRRKFPALQSTSSRGRPCAADVVNGPLKSNSRPQHRSVNASISITSCTYANSSPRTSSSITRTRSVYLFVVMDKLWCEQITSSKRGRSRSVRRERTASAKRVRTPRVPHTPTTSPETFSAGSHSSCTLRTSKEGRLKRTASSSASRKRVSAASLVRKARSRTMRIRRTSARTPLVKNTSQSRVKPVRGVPGAGRALRLAMAGSSAETELVSPFVIRPHIILVVKIRVHIYASRFSLTFATVFQTSAEKYQRSIGGFNSDASRVLS</sequence>
<protein>
    <submittedName>
        <fullName evidence="3">Pecanex-like protein</fullName>
    </submittedName>
</protein>
<organism evidence="2 3">
    <name type="scientific">Ascaris lumbricoides</name>
    <name type="common">Giant roundworm</name>
    <dbReference type="NCBI Taxonomy" id="6252"/>
    <lineage>
        <taxon>Eukaryota</taxon>
        <taxon>Metazoa</taxon>
        <taxon>Ecdysozoa</taxon>
        <taxon>Nematoda</taxon>
        <taxon>Chromadorea</taxon>
        <taxon>Rhabditida</taxon>
        <taxon>Spirurina</taxon>
        <taxon>Ascaridomorpha</taxon>
        <taxon>Ascaridoidea</taxon>
        <taxon>Ascarididae</taxon>
        <taxon>Ascaris</taxon>
    </lineage>
</organism>
<feature type="region of interest" description="Disordered" evidence="1">
    <location>
        <begin position="257"/>
        <end position="290"/>
    </location>
</feature>
<feature type="compositionally biased region" description="Basic and acidic residues" evidence="1">
    <location>
        <begin position="366"/>
        <end position="376"/>
    </location>
</feature>
<reference evidence="3" key="1">
    <citation type="submission" date="2016-05" db="UniProtKB">
        <authorList>
            <consortium name="WormBaseParasite"/>
        </authorList>
    </citation>
    <scope>IDENTIFICATION</scope>
</reference>
<name>A0A0M3I4A2_ASCLU</name>
<feature type="region of interest" description="Disordered" evidence="1">
    <location>
        <begin position="312"/>
        <end position="376"/>
    </location>
</feature>
<feature type="compositionally biased region" description="Polar residues" evidence="1">
    <location>
        <begin position="272"/>
        <end position="283"/>
    </location>
</feature>
<evidence type="ECO:0000313" key="2">
    <source>
        <dbReference type="Proteomes" id="UP000036681"/>
    </source>
</evidence>
<feature type="compositionally biased region" description="Low complexity" evidence="1">
    <location>
        <begin position="552"/>
        <end position="568"/>
    </location>
</feature>
<accession>A0A0M3I4A2</accession>
<dbReference type="WBParaSite" id="ALUE_0001157701-mRNA-1">
    <property type="protein sequence ID" value="ALUE_0001157701-mRNA-1"/>
    <property type="gene ID" value="ALUE_0001157701"/>
</dbReference>
<dbReference type="Proteomes" id="UP000036681">
    <property type="component" value="Unplaced"/>
</dbReference>
<feature type="region of interest" description="Disordered" evidence="1">
    <location>
        <begin position="495"/>
        <end position="571"/>
    </location>
</feature>
<keyword evidence="2" id="KW-1185">Reference proteome</keyword>
<proteinExistence type="predicted"/>
<feature type="compositionally biased region" description="Basic and acidic residues" evidence="1">
    <location>
        <begin position="347"/>
        <end position="357"/>
    </location>
</feature>